<name>A0ACC2XCH9_9TREE</name>
<comment type="caution">
    <text evidence="1">The sequence shown here is derived from an EMBL/GenBank/DDBJ whole genome shotgun (WGS) entry which is preliminary data.</text>
</comment>
<proteinExistence type="predicted"/>
<evidence type="ECO:0000313" key="1">
    <source>
        <dbReference type="EMBL" id="KAJ9121099.1"/>
    </source>
</evidence>
<gene>
    <name evidence="1" type="ORF">QFC24_005080</name>
</gene>
<dbReference type="Proteomes" id="UP001234202">
    <property type="component" value="Unassembled WGS sequence"/>
</dbReference>
<accession>A0ACC2XCH9</accession>
<reference evidence="1" key="1">
    <citation type="submission" date="2023-04" db="EMBL/GenBank/DDBJ databases">
        <title>Draft Genome sequencing of Naganishia species isolated from polar environments using Oxford Nanopore Technology.</title>
        <authorList>
            <person name="Leo P."/>
            <person name="Venkateswaran K."/>
        </authorList>
    </citation>
    <scope>NUCLEOTIDE SEQUENCE</scope>
    <source>
        <strain evidence="1">DBVPG 5303</strain>
    </source>
</reference>
<evidence type="ECO:0000313" key="2">
    <source>
        <dbReference type="Proteomes" id="UP001234202"/>
    </source>
</evidence>
<protein>
    <submittedName>
        <fullName evidence="1">Uncharacterized protein</fullName>
    </submittedName>
</protein>
<keyword evidence="2" id="KW-1185">Reference proteome</keyword>
<dbReference type="EMBL" id="JASBWV010000019">
    <property type="protein sequence ID" value="KAJ9121099.1"/>
    <property type="molecule type" value="Genomic_DNA"/>
</dbReference>
<organism evidence="1 2">
    <name type="scientific">Naganishia onofrii</name>
    <dbReference type="NCBI Taxonomy" id="1851511"/>
    <lineage>
        <taxon>Eukaryota</taxon>
        <taxon>Fungi</taxon>
        <taxon>Dikarya</taxon>
        <taxon>Basidiomycota</taxon>
        <taxon>Agaricomycotina</taxon>
        <taxon>Tremellomycetes</taxon>
        <taxon>Filobasidiales</taxon>
        <taxon>Filobasidiaceae</taxon>
        <taxon>Naganishia</taxon>
    </lineage>
</organism>
<sequence length="200" mass="21909">MSPTPSHVLPHALNLPIFKYLKDKRIVLASSSPRRKEVLEVSGLKPDIVPSTFPENLPHGSYSNAYAEYPIATAMEVYERLIVNDERNAPELVISADTVIIFPPQTNAEAIINNPTTIAQSSNARLTGLNTDITSAEESEDLGEGERNGEGSRDELSWSGRRGGIARILEKPADKKDQYKMLMELNGETCEVVTGVTIGM</sequence>